<name>A0ABN9XMY5_9DINO</name>
<proteinExistence type="predicted"/>
<dbReference type="EMBL" id="CAUYUJ010020903">
    <property type="protein sequence ID" value="CAK0901261.1"/>
    <property type="molecule type" value="Genomic_DNA"/>
</dbReference>
<sequence>MARRQVERPKTIIVDGRRVGSPYIQMVEGHYKCLPCNVWLQTPEHLKKLQHRNKAWHWCFGCNEAGRRRQQCNAELLAQKVEPLQKMELAMSPFKTELLVQQMESHMFELRWHASELLVQQMESHVLELRIPVAQLWETMAGMKVSIGDIQTNIFELKEGMNELMRPQTMEKEEKTQTLEFKALDEHKNSWQEVIVAQQSMQKQIQELKGQATMIETVVNSMCPRGRALRGRDGGLASSASAGSLPGPPCRTELLSASADAALGPAAQV</sequence>
<reference evidence="2" key="1">
    <citation type="submission" date="2023-10" db="EMBL/GenBank/DDBJ databases">
        <authorList>
            <person name="Chen Y."/>
            <person name="Shah S."/>
            <person name="Dougan E. K."/>
            <person name="Thang M."/>
            <person name="Chan C."/>
        </authorList>
    </citation>
    <scope>NUCLEOTIDE SEQUENCE [LARGE SCALE GENOMIC DNA]</scope>
</reference>
<feature type="compositionally biased region" description="Low complexity" evidence="1">
    <location>
        <begin position="235"/>
        <end position="245"/>
    </location>
</feature>
<keyword evidence="3" id="KW-1185">Reference proteome</keyword>
<comment type="caution">
    <text evidence="2">The sequence shown here is derived from an EMBL/GenBank/DDBJ whole genome shotgun (WGS) entry which is preliminary data.</text>
</comment>
<protein>
    <submittedName>
        <fullName evidence="2">Uncharacterized protein</fullName>
    </submittedName>
</protein>
<organism evidence="2 3">
    <name type="scientific">Prorocentrum cordatum</name>
    <dbReference type="NCBI Taxonomy" id="2364126"/>
    <lineage>
        <taxon>Eukaryota</taxon>
        <taxon>Sar</taxon>
        <taxon>Alveolata</taxon>
        <taxon>Dinophyceae</taxon>
        <taxon>Prorocentrales</taxon>
        <taxon>Prorocentraceae</taxon>
        <taxon>Prorocentrum</taxon>
    </lineage>
</organism>
<feature type="region of interest" description="Disordered" evidence="1">
    <location>
        <begin position="230"/>
        <end position="249"/>
    </location>
</feature>
<gene>
    <name evidence="2" type="ORF">PCOR1329_LOCUS78272</name>
</gene>
<accession>A0ABN9XMY5</accession>
<evidence type="ECO:0000256" key="1">
    <source>
        <dbReference type="SAM" id="MobiDB-lite"/>
    </source>
</evidence>
<dbReference type="Proteomes" id="UP001189429">
    <property type="component" value="Unassembled WGS sequence"/>
</dbReference>
<evidence type="ECO:0000313" key="2">
    <source>
        <dbReference type="EMBL" id="CAK0901261.1"/>
    </source>
</evidence>
<evidence type="ECO:0000313" key="3">
    <source>
        <dbReference type="Proteomes" id="UP001189429"/>
    </source>
</evidence>